<comment type="subcellular location">
    <subcellularLocation>
        <location evidence="1">Cell membrane</location>
        <topology evidence="1">Multi-pass membrane protein</topology>
    </subcellularLocation>
</comment>
<evidence type="ECO:0000256" key="1">
    <source>
        <dbReference type="ARBA" id="ARBA00004651"/>
    </source>
</evidence>
<evidence type="ECO:0000256" key="4">
    <source>
        <dbReference type="ARBA" id="ARBA00022692"/>
    </source>
</evidence>
<evidence type="ECO:0000313" key="9">
    <source>
        <dbReference type="Proteomes" id="UP000632498"/>
    </source>
</evidence>
<accession>A0A917BZW1</accession>
<dbReference type="NCBIfam" id="TIGR02454">
    <property type="entry name" value="ECF_T_CbiQ"/>
    <property type="match status" value="1"/>
</dbReference>
<evidence type="ECO:0000256" key="6">
    <source>
        <dbReference type="ARBA" id="ARBA00023136"/>
    </source>
</evidence>
<keyword evidence="3" id="KW-1003">Cell membrane</keyword>
<reference evidence="8" key="2">
    <citation type="submission" date="2020-09" db="EMBL/GenBank/DDBJ databases">
        <authorList>
            <person name="Sun Q."/>
            <person name="Zhou Y."/>
        </authorList>
    </citation>
    <scope>NUCLEOTIDE SEQUENCE</scope>
    <source>
        <strain evidence="8">CGMCC 1.15254</strain>
    </source>
</reference>
<proteinExistence type="inferred from homology"/>
<dbReference type="RefSeq" id="WP_229734300.1">
    <property type="nucleotide sequence ID" value="NZ_BMHV01000012.1"/>
</dbReference>
<dbReference type="Proteomes" id="UP000632498">
    <property type="component" value="Unassembled WGS sequence"/>
</dbReference>
<evidence type="ECO:0000256" key="3">
    <source>
        <dbReference type="ARBA" id="ARBA00022475"/>
    </source>
</evidence>
<dbReference type="Pfam" id="PF02361">
    <property type="entry name" value="CbiQ"/>
    <property type="match status" value="1"/>
</dbReference>
<keyword evidence="6 7" id="KW-0472">Membrane</keyword>
<feature type="transmembrane region" description="Helical" evidence="7">
    <location>
        <begin position="27"/>
        <end position="56"/>
    </location>
</feature>
<dbReference type="GO" id="GO:0043190">
    <property type="term" value="C:ATP-binding cassette (ABC) transporter complex"/>
    <property type="evidence" value="ECO:0007669"/>
    <property type="project" value="InterPro"/>
</dbReference>
<reference evidence="8" key="1">
    <citation type="journal article" date="2014" name="Int. J. Syst. Evol. Microbiol.">
        <title>Complete genome sequence of Corynebacterium casei LMG S-19264T (=DSM 44701T), isolated from a smear-ripened cheese.</title>
        <authorList>
            <consortium name="US DOE Joint Genome Institute (JGI-PGF)"/>
            <person name="Walter F."/>
            <person name="Albersmeier A."/>
            <person name="Kalinowski J."/>
            <person name="Ruckert C."/>
        </authorList>
    </citation>
    <scope>NUCLEOTIDE SEQUENCE</scope>
    <source>
        <strain evidence="8">CGMCC 1.15254</strain>
    </source>
</reference>
<dbReference type="InterPro" id="IPR003339">
    <property type="entry name" value="ABC/ECF_trnsptr_transmembrane"/>
</dbReference>
<feature type="transmembrane region" description="Helical" evidence="7">
    <location>
        <begin position="120"/>
        <end position="140"/>
    </location>
</feature>
<keyword evidence="9" id="KW-1185">Reference proteome</keyword>
<dbReference type="AlphaFoldDB" id="A0A917BZW1"/>
<comment type="caution">
    <text evidence="8">The sequence shown here is derived from an EMBL/GenBank/DDBJ whole genome shotgun (WGS) entry which is preliminary data.</text>
</comment>
<evidence type="ECO:0008006" key="10">
    <source>
        <dbReference type="Google" id="ProtNLM"/>
    </source>
</evidence>
<dbReference type="InterPro" id="IPR051611">
    <property type="entry name" value="ECF_transporter_component"/>
</dbReference>
<dbReference type="CDD" id="cd16914">
    <property type="entry name" value="EcfT"/>
    <property type="match status" value="1"/>
</dbReference>
<dbReference type="InterPro" id="IPR012809">
    <property type="entry name" value="ECF_CbiQ"/>
</dbReference>
<evidence type="ECO:0000313" key="8">
    <source>
        <dbReference type="EMBL" id="GGF65484.1"/>
    </source>
</evidence>
<dbReference type="PANTHER" id="PTHR34857:SF2">
    <property type="entry name" value="SLL0384 PROTEIN"/>
    <property type="match status" value="1"/>
</dbReference>
<dbReference type="EMBL" id="BMHV01000012">
    <property type="protein sequence ID" value="GGF65484.1"/>
    <property type="molecule type" value="Genomic_DNA"/>
</dbReference>
<gene>
    <name evidence="8" type="ORF">GCM10011332_19410</name>
</gene>
<evidence type="ECO:0000256" key="5">
    <source>
        <dbReference type="ARBA" id="ARBA00022989"/>
    </source>
</evidence>
<name>A0A917BZW1_9PROT</name>
<evidence type="ECO:0000256" key="2">
    <source>
        <dbReference type="ARBA" id="ARBA00008564"/>
    </source>
</evidence>
<sequence>MSPASSNMHMGAGGSSWMLRLDPRARIVASFIFACVVVSLTGFISLSIAVLCGVFLMLSAKLPAGETVKKVITMDGFIIFLLCMLPFTTPGEVWFTLFGFEATWEGFYKACEITLKANAVVLTLLALVGTIDAIVLGHALNRLRVPENLVHLMLFSVRYIDVLKQEYFRLRVAMKARCFQPGNNLHTYRSIGYLLGMLLVRSIERSERILEAMKCRGFQGKFYLLGEFHFQKRDRIFCLASFLFLLGLFILDISYG</sequence>
<dbReference type="GO" id="GO:0006824">
    <property type="term" value="P:cobalt ion transport"/>
    <property type="evidence" value="ECO:0007669"/>
    <property type="project" value="InterPro"/>
</dbReference>
<dbReference type="PANTHER" id="PTHR34857">
    <property type="entry name" value="SLL0384 PROTEIN"/>
    <property type="match status" value="1"/>
</dbReference>
<feature type="transmembrane region" description="Helical" evidence="7">
    <location>
        <begin position="77"/>
        <end position="100"/>
    </location>
</feature>
<keyword evidence="4 7" id="KW-0812">Transmembrane</keyword>
<comment type="similarity">
    <text evidence="2">Belongs to the CbiQ family.</text>
</comment>
<keyword evidence="5 7" id="KW-1133">Transmembrane helix</keyword>
<feature type="transmembrane region" description="Helical" evidence="7">
    <location>
        <begin position="236"/>
        <end position="255"/>
    </location>
</feature>
<protein>
    <recommendedName>
        <fullName evidence="10">Cobalt ECF transporter T component CbiQ</fullName>
    </recommendedName>
</protein>
<organism evidence="8 9">
    <name type="scientific">Terasakiella brassicae</name>
    <dbReference type="NCBI Taxonomy" id="1634917"/>
    <lineage>
        <taxon>Bacteria</taxon>
        <taxon>Pseudomonadati</taxon>
        <taxon>Pseudomonadota</taxon>
        <taxon>Alphaproteobacteria</taxon>
        <taxon>Rhodospirillales</taxon>
        <taxon>Terasakiellaceae</taxon>
        <taxon>Terasakiella</taxon>
    </lineage>
</organism>
<evidence type="ECO:0000256" key="7">
    <source>
        <dbReference type="SAM" id="Phobius"/>
    </source>
</evidence>